<dbReference type="Pfam" id="PF00078">
    <property type="entry name" value="RVT_1"/>
    <property type="match status" value="1"/>
</dbReference>
<evidence type="ECO:0000313" key="5">
    <source>
        <dbReference type="Proteomes" id="UP000887159"/>
    </source>
</evidence>
<proteinExistence type="predicted"/>
<dbReference type="InterPro" id="IPR043502">
    <property type="entry name" value="DNA/RNA_pol_sf"/>
</dbReference>
<dbReference type="Gene3D" id="3.30.70.270">
    <property type="match status" value="2"/>
</dbReference>
<dbReference type="AlphaFoldDB" id="A0A8X6S3F5"/>
<dbReference type="EC" id="2.7.7.49" evidence="1"/>
<dbReference type="PROSITE" id="PS50878">
    <property type="entry name" value="RT_POL"/>
    <property type="match status" value="1"/>
</dbReference>
<name>A0A8X6S3F5_TRICX</name>
<dbReference type="SUPFAM" id="SSF56672">
    <property type="entry name" value="DNA/RNA polymerases"/>
    <property type="match status" value="1"/>
</dbReference>
<dbReference type="FunFam" id="3.30.70.270:FF:000003">
    <property type="entry name" value="Transposon Ty3-G Gag-Pol polyprotein"/>
    <property type="match status" value="1"/>
</dbReference>
<organism evidence="4 5">
    <name type="scientific">Trichonephila clavipes</name>
    <name type="common">Golden silk orbweaver</name>
    <name type="synonym">Nephila clavipes</name>
    <dbReference type="NCBI Taxonomy" id="2585209"/>
    <lineage>
        <taxon>Eukaryota</taxon>
        <taxon>Metazoa</taxon>
        <taxon>Ecdysozoa</taxon>
        <taxon>Arthropoda</taxon>
        <taxon>Chelicerata</taxon>
        <taxon>Arachnida</taxon>
        <taxon>Araneae</taxon>
        <taxon>Araneomorphae</taxon>
        <taxon>Entelegynae</taxon>
        <taxon>Araneoidea</taxon>
        <taxon>Nephilidae</taxon>
        <taxon>Trichonephila</taxon>
    </lineage>
</organism>
<protein>
    <recommendedName>
        <fullName evidence="1">RNA-directed DNA polymerase</fullName>
        <ecNumber evidence="1">2.7.7.49</ecNumber>
    </recommendedName>
</protein>
<dbReference type="FunFam" id="3.30.70.270:FF:000020">
    <property type="entry name" value="Transposon Tf2-6 polyprotein-like Protein"/>
    <property type="match status" value="1"/>
</dbReference>
<evidence type="ECO:0000259" key="3">
    <source>
        <dbReference type="PROSITE" id="PS50878"/>
    </source>
</evidence>
<dbReference type="PANTHER" id="PTHR37984">
    <property type="entry name" value="PROTEIN CBG26694"/>
    <property type="match status" value="1"/>
</dbReference>
<reference evidence="4" key="1">
    <citation type="submission" date="2020-08" db="EMBL/GenBank/DDBJ databases">
        <title>Multicomponent nature underlies the extraordinary mechanical properties of spider dragline silk.</title>
        <authorList>
            <person name="Kono N."/>
            <person name="Nakamura H."/>
            <person name="Mori M."/>
            <person name="Yoshida Y."/>
            <person name="Ohtoshi R."/>
            <person name="Malay A.D."/>
            <person name="Moran D.A.P."/>
            <person name="Tomita M."/>
            <person name="Numata K."/>
            <person name="Arakawa K."/>
        </authorList>
    </citation>
    <scope>NUCLEOTIDE SEQUENCE</scope>
</reference>
<keyword evidence="5" id="KW-1185">Reference proteome</keyword>
<dbReference type="InterPro" id="IPR041577">
    <property type="entry name" value="RT_RNaseH_2"/>
</dbReference>
<sequence length="254" mass="28915">MSTLDLRSGYFQLVVNPSHIVKTAFVTKNGTYAFRRMPFGLSGVAPNFQKTIDIILKPVIGRFVNVYMDDVIISSPSFAHHVEHLREVFRLLQEAGLTLNKKCKFGCDKLKYLGLIISKYGITTDETKVRAIVKMKPLKNSKEVSKFLGMSQWYSKFIKNYADLYETLYNLKKKFKKFCWSVETQKAFDAVKSAITEVPVLKLPDFEKPFELLTDASSIGIGAVLNQEQRLVVYASHKLSSAERNYTVTGRECL</sequence>
<gene>
    <name evidence="4" type="primary">pol</name>
    <name evidence="4" type="ORF">TNCV_5077771</name>
</gene>
<dbReference type="InterPro" id="IPR043128">
    <property type="entry name" value="Rev_trsase/Diguanyl_cyclase"/>
</dbReference>
<evidence type="ECO:0000256" key="2">
    <source>
        <dbReference type="ARBA" id="ARBA00023268"/>
    </source>
</evidence>
<evidence type="ECO:0000256" key="1">
    <source>
        <dbReference type="ARBA" id="ARBA00012493"/>
    </source>
</evidence>
<dbReference type="Gene3D" id="3.10.10.10">
    <property type="entry name" value="HIV Type 1 Reverse Transcriptase, subunit A, domain 1"/>
    <property type="match status" value="1"/>
</dbReference>
<dbReference type="Pfam" id="PF17919">
    <property type="entry name" value="RT_RNaseH_2"/>
    <property type="match status" value="1"/>
</dbReference>
<dbReference type="EMBL" id="BMAU01021225">
    <property type="protein sequence ID" value="GFY01311.1"/>
    <property type="molecule type" value="Genomic_DNA"/>
</dbReference>
<dbReference type="CDD" id="cd01647">
    <property type="entry name" value="RT_LTR"/>
    <property type="match status" value="1"/>
</dbReference>
<feature type="domain" description="Reverse transcriptase" evidence="3">
    <location>
        <begin position="1"/>
        <end position="117"/>
    </location>
</feature>
<keyword evidence="2" id="KW-0511">Multifunctional enzyme</keyword>
<comment type="caution">
    <text evidence="4">The sequence shown here is derived from an EMBL/GenBank/DDBJ whole genome shotgun (WGS) entry which is preliminary data.</text>
</comment>
<dbReference type="InterPro" id="IPR050951">
    <property type="entry name" value="Retrovirus_Pol_polyprotein"/>
</dbReference>
<dbReference type="InterPro" id="IPR000477">
    <property type="entry name" value="RT_dom"/>
</dbReference>
<evidence type="ECO:0000313" key="4">
    <source>
        <dbReference type="EMBL" id="GFY01311.1"/>
    </source>
</evidence>
<dbReference type="PANTHER" id="PTHR37984:SF5">
    <property type="entry name" value="PROTEIN NYNRIN-LIKE"/>
    <property type="match status" value="1"/>
</dbReference>
<dbReference type="Proteomes" id="UP000887159">
    <property type="component" value="Unassembled WGS sequence"/>
</dbReference>
<dbReference type="GO" id="GO:0003964">
    <property type="term" value="F:RNA-directed DNA polymerase activity"/>
    <property type="evidence" value="ECO:0007669"/>
    <property type="project" value="UniProtKB-EC"/>
</dbReference>
<accession>A0A8X6S3F5</accession>